<sequence length="1576" mass="169642">MMRRAQTAVEFLTTYGWVLVGLIILLAVLLYYGAFDPLRFVPRQCTFEPGLPCTSHKLEINQTTGTIRVITQLSNDLGYDISLPDGAMLIQVENIGKPGKNTYVGNCSPKAPYIIKKGGSFTCIVEIPDKEVIPQMGKNVRLQADLVYRNCLTDPNYLQTGNCTLASNYTSEGTAVTPVEGFSPTLYCGDGICGSSIGENPTTCPVDCPPPVALLLTASPTIVSPDGNSKSTITAKVLGVSGPLNNVEVVFISTPIGKLSRVSAVTNLSGVATVQLSSNTPGKAAVTAIAYIANTTNVTFQDIPAAILMGAYDRYFGICGSGSYIITQVVDSMNRPVINSELSFSSNATGTSSLSPDRGFTDDGGYAISYLMDNKVESVNVTAKFDLDEYGVHLSNSTVVNAVSCQACNAPVMGDWIIDKKVVCEDAVITLKGDLNISVEISYIKKWGDLTFRNVTLVLDSSYDGERGVFMNRKSRFLISDKDNNPATTGDRSTLTPSSWEHYTFWVKPNAESFEMRNSYMRGCGYITSPHDGGHLYDIIDYRTGLFVSINNTIIENNIIAAISYQPIAIILNRSSNTSIRGNSFDYPFTGLLLTNSNGNVITNNTVNVLLGMSCPPSSGGCDGTYNPTFWLNYSYNNTISGNYLTGDSMITAYSGPCIKLQSSTDNYILNNYIDECDEGVDLSSSDRNVISNNRIKNSRMYGVFMFYADNNTFENNEMNTSEYNTGPSQIVMLSSNNNVFRNNSLQTWWCYPGSTAGEIMFDNSNNNLFSDISIYGCYHKITSFIPWLYHTSRNNTIVWLNVNASGPSASSVTLYLPNAPETKVLNSPKIDNIYLENSGGSSIINNTISPGYDLGIYAYRSSANISLNTIGYYKCSGTGCSWSCHDRSLYSDSSTLLISNNTFKVFGSYAIYINNTYAPSTAVRIENNTFWSIRDSCGPVYGIYTEGANNLVIKNNIISATRTGINFTSSNYPTSITNNTIVSNTYGIHCYSYTTQPTISDNWLAGNTQNCLNCASCSPPTGDTNLCKTITTDSVLGANLTTSGTCITFGADNIVLDCAGHSITRVGGSGNAYGIYAEGRNNIQIRNCIVKNYSTGASAGIKLLSSGSSSITNNTVSLGIYGIFLSSSSNNIVSGNTVYNNTYGITVGGWSNQNRVYNNVVYNASPVGGTYGISIAGGSPPGAQNNIVSNNTVSIYSGSGIHIDLFSPTSTVANNTVYNNSYGISIFSDTTPVSNNTIARNTLDGIFCGSNSQPTLSGNYYSSNSVDCTDTSGTWCQTHCYDAALSTCGTITKNSVLIADLTTSGTCITFGADNIVLDCAGHSIEGPGSGTSNSYGIYAQSKKNITVKNCNVTYFPTAPIKFQNVTNSKIINNVLSDGMQGSLADIYLNLSVNNLIFNNTCYDSGVGGVRLEDSNYTNISQNTFMATSMGAFLLNSHYNQIYNNTYKTVGFAVSEGTMVGVFIQDSVGNNISKNNITGVPDWKFQIGIAVDDCNDTRIEENEIAQLTGYGILITGGDESTNLLISKNEIRDSAYGIRCDACGTPIFSGPNTYISCGIDCHSPLCGTYCADHCHDT</sequence>
<keyword evidence="5" id="KW-1133">Transmembrane helix</keyword>
<reference evidence="8" key="1">
    <citation type="submission" date="2020-07" db="EMBL/GenBank/DDBJ databases">
        <title>Metabolic diversity and evolutionary history of the archaeal phylum ###Micrarchaeota### uncovered from a freshwater lake metagenome.</title>
        <authorList>
            <person name="Kadnikov V.V."/>
            <person name="Savvichev A.S."/>
            <person name="Mardanov A.V."/>
            <person name="Beletsky A.V."/>
            <person name="Chupakov A.V."/>
            <person name="Kokryatskaya N.M."/>
            <person name="Pimenov N.V."/>
            <person name="Ravin N.V."/>
        </authorList>
    </citation>
    <scope>NUCLEOTIDE SEQUENCE [LARGE SCALE GENOMIC DNA]</scope>
</reference>
<dbReference type="Gene3D" id="2.160.20.10">
    <property type="entry name" value="Single-stranded right-handed beta-helix, Pectin lyase-like"/>
    <property type="match status" value="5"/>
</dbReference>
<evidence type="ECO:0000256" key="4">
    <source>
        <dbReference type="ARBA" id="ARBA00022786"/>
    </source>
</evidence>
<dbReference type="Pfam" id="PF05048">
    <property type="entry name" value="NosD"/>
    <property type="match status" value="4"/>
</dbReference>
<dbReference type="InterPro" id="IPR008964">
    <property type="entry name" value="Invasin/intimin_cell_adhesion"/>
</dbReference>
<dbReference type="SMART" id="SM00634">
    <property type="entry name" value="BID_1"/>
    <property type="match status" value="1"/>
</dbReference>
<evidence type="ECO:0000313" key="8">
    <source>
        <dbReference type="Proteomes" id="UP000510821"/>
    </source>
</evidence>
<keyword evidence="4" id="KW-0833">Ubl conjugation pathway</keyword>
<dbReference type="PANTHER" id="PTHR22990:SF15">
    <property type="entry name" value="F-BOX ONLY PROTEIN 10"/>
    <property type="match status" value="1"/>
</dbReference>
<accession>A0A7D6BN36</accession>
<dbReference type="InterPro" id="IPR022441">
    <property type="entry name" value="Para_beta_helix_rpt-2"/>
</dbReference>
<keyword evidence="5" id="KW-0812">Transmembrane</keyword>
<feature type="transmembrane region" description="Helical" evidence="5">
    <location>
        <begin position="12"/>
        <end position="34"/>
    </location>
</feature>
<dbReference type="PROSITE" id="PS51127">
    <property type="entry name" value="BIG1"/>
    <property type="match status" value="1"/>
</dbReference>
<dbReference type="SUPFAM" id="SSF49373">
    <property type="entry name" value="Invasin/intimin cell-adhesion fragments"/>
    <property type="match status" value="2"/>
</dbReference>
<gene>
    <name evidence="7" type="ORF">Sv326_0227</name>
</gene>
<comment type="pathway">
    <text evidence="1">Protein modification; protein ubiquitination.</text>
</comment>
<evidence type="ECO:0000256" key="1">
    <source>
        <dbReference type="ARBA" id="ARBA00004906"/>
    </source>
</evidence>
<evidence type="ECO:0000313" key="7">
    <source>
        <dbReference type="EMBL" id="QLJ52402.1"/>
    </source>
</evidence>
<evidence type="ECO:0000256" key="5">
    <source>
        <dbReference type="SAM" id="Phobius"/>
    </source>
</evidence>
<dbReference type="EMBL" id="CP058998">
    <property type="protein sequence ID" value="QLJ52402.1"/>
    <property type="molecule type" value="Genomic_DNA"/>
</dbReference>
<dbReference type="PANTHER" id="PTHR22990">
    <property type="entry name" value="F-BOX ONLY PROTEIN"/>
    <property type="match status" value="1"/>
</dbReference>
<dbReference type="InterPro" id="IPR007742">
    <property type="entry name" value="NosD_dom"/>
</dbReference>
<feature type="domain" description="Big-1" evidence="6">
    <location>
        <begin position="213"/>
        <end position="301"/>
    </location>
</feature>
<dbReference type="KEGG" id="flt:Sv326_0227"/>
<organism evidence="7 8">
    <name type="scientific">Fermentimicrarchaeum limneticum</name>
    <dbReference type="NCBI Taxonomy" id="2795018"/>
    <lineage>
        <taxon>Archaea</taxon>
        <taxon>Candidatus Micrarchaeota</taxon>
        <taxon>Candidatus Fermentimicrarchaeales</taxon>
        <taxon>Candidatus Fermentimicrarchaeaceae</taxon>
        <taxon>Candidatus Fermentimicrarchaeum</taxon>
    </lineage>
</organism>
<protein>
    <recommendedName>
        <fullName evidence="6">Big-1 domain-containing protein</fullName>
    </recommendedName>
</protein>
<keyword evidence="3" id="KW-0677">Repeat</keyword>
<dbReference type="InterPro" id="IPR012334">
    <property type="entry name" value="Pectin_lyas_fold"/>
</dbReference>
<keyword evidence="5" id="KW-0472">Membrane</keyword>
<name>A0A7D6BN36_FERL1</name>
<dbReference type="InterPro" id="IPR011050">
    <property type="entry name" value="Pectin_lyase_fold/virulence"/>
</dbReference>
<dbReference type="SMART" id="SM00710">
    <property type="entry name" value="PbH1"/>
    <property type="match status" value="27"/>
</dbReference>
<evidence type="ECO:0000256" key="3">
    <source>
        <dbReference type="ARBA" id="ARBA00022737"/>
    </source>
</evidence>
<evidence type="ECO:0000256" key="2">
    <source>
        <dbReference type="ARBA" id="ARBA00010116"/>
    </source>
</evidence>
<evidence type="ECO:0000259" key="6">
    <source>
        <dbReference type="PROSITE" id="PS51127"/>
    </source>
</evidence>
<proteinExistence type="inferred from homology"/>
<dbReference type="SUPFAM" id="SSF51126">
    <property type="entry name" value="Pectin lyase-like"/>
    <property type="match status" value="4"/>
</dbReference>
<dbReference type="InterPro" id="IPR051550">
    <property type="entry name" value="SCF-Subunits/Alg-Epimerases"/>
</dbReference>
<dbReference type="NCBIfam" id="TIGR03804">
    <property type="entry name" value="para_beta_helix"/>
    <property type="match status" value="6"/>
</dbReference>
<dbReference type="Proteomes" id="UP000510821">
    <property type="component" value="Chromosome"/>
</dbReference>
<dbReference type="Pfam" id="PF13229">
    <property type="entry name" value="Beta_helix"/>
    <property type="match status" value="1"/>
</dbReference>
<dbReference type="InterPro" id="IPR039448">
    <property type="entry name" value="Beta_helix"/>
</dbReference>
<dbReference type="InterPro" id="IPR006626">
    <property type="entry name" value="PbH1"/>
</dbReference>
<dbReference type="InterPro" id="IPR013783">
    <property type="entry name" value="Ig-like_fold"/>
</dbReference>
<dbReference type="InterPro" id="IPR003344">
    <property type="entry name" value="Big_1_dom"/>
</dbReference>
<dbReference type="Gene3D" id="2.60.40.10">
    <property type="entry name" value="Immunoglobulins"/>
    <property type="match status" value="1"/>
</dbReference>
<comment type="similarity">
    <text evidence="2">Belongs to the intimin/invasin family.</text>
</comment>